<dbReference type="EMBL" id="KL142367">
    <property type="protein sequence ID" value="KDR85993.1"/>
    <property type="molecule type" value="Genomic_DNA"/>
</dbReference>
<keyword evidence="2" id="KW-1185">Reference proteome</keyword>
<gene>
    <name evidence="1" type="ORF">GALMADRAFT_397597</name>
</gene>
<proteinExistence type="predicted"/>
<sequence length="145" mass="16626">MRFLQFLCTMDKDFDAIDFSDSAATFKHGQKLWCFLCTPLGGSMPLLYQTLWGESGVIRTLLDSPEREKILDIIGKHAQLIHEEVAECDGNILELLKRTHAVHTAYYQALDEIGLVFEEFVEKIRKVEIGIRAKPTKTNRQLEVK</sequence>
<dbReference type="HOGENOM" id="CLU_1786981_0_0_1"/>
<name>A0A067U3K3_GALM3</name>
<evidence type="ECO:0000313" key="2">
    <source>
        <dbReference type="Proteomes" id="UP000027222"/>
    </source>
</evidence>
<organism evidence="1 2">
    <name type="scientific">Galerina marginata (strain CBS 339.88)</name>
    <dbReference type="NCBI Taxonomy" id="685588"/>
    <lineage>
        <taxon>Eukaryota</taxon>
        <taxon>Fungi</taxon>
        <taxon>Dikarya</taxon>
        <taxon>Basidiomycota</taxon>
        <taxon>Agaricomycotina</taxon>
        <taxon>Agaricomycetes</taxon>
        <taxon>Agaricomycetidae</taxon>
        <taxon>Agaricales</taxon>
        <taxon>Agaricineae</taxon>
        <taxon>Strophariaceae</taxon>
        <taxon>Galerina</taxon>
    </lineage>
</organism>
<reference evidence="2" key="1">
    <citation type="journal article" date="2014" name="Proc. Natl. Acad. Sci. U.S.A.">
        <title>Extensive sampling of basidiomycete genomes demonstrates inadequacy of the white-rot/brown-rot paradigm for wood decay fungi.</title>
        <authorList>
            <person name="Riley R."/>
            <person name="Salamov A.A."/>
            <person name="Brown D.W."/>
            <person name="Nagy L.G."/>
            <person name="Floudas D."/>
            <person name="Held B.W."/>
            <person name="Levasseur A."/>
            <person name="Lombard V."/>
            <person name="Morin E."/>
            <person name="Otillar R."/>
            <person name="Lindquist E.A."/>
            <person name="Sun H."/>
            <person name="LaButti K.M."/>
            <person name="Schmutz J."/>
            <person name="Jabbour D."/>
            <person name="Luo H."/>
            <person name="Baker S.E."/>
            <person name="Pisabarro A.G."/>
            <person name="Walton J.D."/>
            <person name="Blanchette R.A."/>
            <person name="Henrissat B."/>
            <person name="Martin F."/>
            <person name="Cullen D."/>
            <person name="Hibbett D.S."/>
            <person name="Grigoriev I.V."/>
        </authorList>
    </citation>
    <scope>NUCLEOTIDE SEQUENCE [LARGE SCALE GENOMIC DNA]</scope>
    <source>
        <strain evidence="2">CBS 339.88</strain>
    </source>
</reference>
<dbReference type="AlphaFoldDB" id="A0A067U3K3"/>
<protein>
    <submittedName>
        <fullName evidence="1">Uncharacterized protein</fullName>
    </submittedName>
</protein>
<evidence type="ECO:0000313" key="1">
    <source>
        <dbReference type="EMBL" id="KDR85993.1"/>
    </source>
</evidence>
<dbReference type="Proteomes" id="UP000027222">
    <property type="component" value="Unassembled WGS sequence"/>
</dbReference>
<accession>A0A067U3K3</accession>